<proteinExistence type="predicted"/>
<dbReference type="Proteomes" id="UP000663852">
    <property type="component" value="Unassembled WGS sequence"/>
</dbReference>
<name>A0A815Y890_ADIRI</name>
<feature type="compositionally biased region" description="Basic residues" evidence="1">
    <location>
        <begin position="1"/>
        <end position="12"/>
    </location>
</feature>
<feature type="compositionally biased region" description="Basic residues" evidence="1">
    <location>
        <begin position="30"/>
        <end position="41"/>
    </location>
</feature>
<feature type="region of interest" description="Disordered" evidence="1">
    <location>
        <begin position="1"/>
        <end position="54"/>
    </location>
</feature>
<evidence type="ECO:0000313" key="2">
    <source>
        <dbReference type="EMBL" id="CAF1566876.1"/>
    </source>
</evidence>
<evidence type="ECO:0000256" key="1">
    <source>
        <dbReference type="SAM" id="MobiDB-lite"/>
    </source>
</evidence>
<dbReference type="AlphaFoldDB" id="A0A815Y890"/>
<accession>A0A815Y890</accession>
<evidence type="ECO:0000313" key="3">
    <source>
        <dbReference type="Proteomes" id="UP000663852"/>
    </source>
</evidence>
<dbReference type="EMBL" id="CAJNOJ010004270">
    <property type="protein sequence ID" value="CAF1566876.1"/>
    <property type="molecule type" value="Genomic_DNA"/>
</dbReference>
<protein>
    <submittedName>
        <fullName evidence="2">Uncharacterized protein</fullName>
    </submittedName>
</protein>
<organism evidence="2 3">
    <name type="scientific">Adineta ricciae</name>
    <name type="common">Rotifer</name>
    <dbReference type="NCBI Taxonomy" id="249248"/>
    <lineage>
        <taxon>Eukaryota</taxon>
        <taxon>Metazoa</taxon>
        <taxon>Spiralia</taxon>
        <taxon>Gnathifera</taxon>
        <taxon>Rotifera</taxon>
        <taxon>Eurotatoria</taxon>
        <taxon>Bdelloidea</taxon>
        <taxon>Adinetida</taxon>
        <taxon>Adinetidae</taxon>
        <taxon>Adineta</taxon>
    </lineage>
</organism>
<sequence>HRRARRHDRQCRRAWSQGRSAPGAALVPQYRHHHTACRHGQHTNPAEGRNGENA</sequence>
<feature type="non-terminal residue" evidence="2">
    <location>
        <position position="1"/>
    </location>
</feature>
<comment type="caution">
    <text evidence="2">The sequence shown here is derived from an EMBL/GenBank/DDBJ whole genome shotgun (WGS) entry which is preliminary data.</text>
</comment>
<reference evidence="2" key="1">
    <citation type="submission" date="2021-02" db="EMBL/GenBank/DDBJ databases">
        <authorList>
            <person name="Nowell W R."/>
        </authorList>
    </citation>
    <scope>NUCLEOTIDE SEQUENCE</scope>
</reference>
<gene>
    <name evidence="2" type="ORF">EDS130_LOCUS46846</name>
</gene>